<dbReference type="Proteomes" id="UP000094527">
    <property type="component" value="Unassembled WGS sequence"/>
</dbReference>
<evidence type="ECO:0000256" key="2">
    <source>
        <dbReference type="ARBA" id="ARBA00009530"/>
    </source>
</evidence>
<keyword evidence="3 6" id="KW-0812">Transmembrane</keyword>
<evidence type="ECO:0000256" key="4">
    <source>
        <dbReference type="ARBA" id="ARBA00022989"/>
    </source>
</evidence>
<evidence type="ECO:0000313" key="8">
    <source>
        <dbReference type="Proteomes" id="UP000094527"/>
    </source>
</evidence>
<dbReference type="Pfam" id="PF01679">
    <property type="entry name" value="Pmp3"/>
    <property type="match status" value="1"/>
</dbReference>
<evidence type="ECO:0000256" key="6">
    <source>
        <dbReference type="SAM" id="Phobius"/>
    </source>
</evidence>
<organism evidence="7 8">
    <name type="scientific">Orchesella cincta</name>
    <name type="common">Springtail</name>
    <name type="synonym">Podura cincta</name>
    <dbReference type="NCBI Taxonomy" id="48709"/>
    <lineage>
        <taxon>Eukaryota</taxon>
        <taxon>Metazoa</taxon>
        <taxon>Ecdysozoa</taxon>
        <taxon>Arthropoda</taxon>
        <taxon>Hexapoda</taxon>
        <taxon>Collembola</taxon>
        <taxon>Entomobryomorpha</taxon>
        <taxon>Entomobryoidea</taxon>
        <taxon>Orchesellidae</taxon>
        <taxon>Orchesellinae</taxon>
        <taxon>Orchesella</taxon>
    </lineage>
</organism>
<name>A0A1D2MPF1_ORCCI</name>
<evidence type="ECO:0000256" key="5">
    <source>
        <dbReference type="ARBA" id="ARBA00023136"/>
    </source>
</evidence>
<comment type="similarity">
    <text evidence="2">Belongs to the UPF0057 (PMP3) family.</text>
</comment>
<dbReference type="STRING" id="48709.A0A1D2MPF1"/>
<gene>
    <name evidence="7" type="ORF">Ocin01_11788</name>
</gene>
<comment type="caution">
    <text evidence="7">The sequence shown here is derived from an EMBL/GenBank/DDBJ whole genome shotgun (WGS) entry which is preliminary data.</text>
</comment>
<keyword evidence="8" id="KW-1185">Reference proteome</keyword>
<evidence type="ECO:0000256" key="1">
    <source>
        <dbReference type="ARBA" id="ARBA00004370"/>
    </source>
</evidence>
<dbReference type="GO" id="GO:0016020">
    <property type="term" value="C:membrane"/>
    <property type="evidence" value="ECO:0007669"/>
    <property type="project" value="UniProtKB-SubCell"/>
</dbReference>
<accession>A0A1D2MPF1</accession>
<dbReference type="InterPro" id="IPR000612">
    <property type="entry name" value="PMP3"/>
</dbReference>
<feature type="transmembrane region" description="Helical" evidence="6">
    <location>
        <begin position="84"/>
        <end position="107"/>
    </location>
</feature>
<keyword evidence="5 6" id="KW-0472">Membrane</keyword>
<reference evidence="7 8" key="1">
    <citation type="journal article" date="2016" name="Genome Biol. Evol.">
        <title>Gene Family Evolution Reflects Adaptation to Soil Environmental Stressors in the Genome of the Collembolan Orchesella cincta.</title>
        <authorList>
            <person name="Faddeeva-Vakhrusheva A."/>
            <person name="Derks M.F."/>
            <person name="Anvar S.Y."/>
            <person name="Agamennone V."/>
            <person name="Suring W."/>
            <person name="Smit S."/>
            <person name="van Straalen N.M."/>
            <person name="Roelofs D."/>
        </authorList>
    </citation>
    <scope>NUCLEOTIDE SEQUENCE [LARGE SCALE GENOMIC DNA]</scope>
    <source>
        <tissue evidence="7">Mixed pool</tissue>
    </source>
</reference>
<protein>
    <submittedName>
        <fullName evidence="7">Plasma membrane proteolipid 3</fullName>
    </submittedName>
</protein>
<evidence type="ECO:0000256" key="3">
    <source>
        <dbReference type="ARBA" id="ARBA00022692"/>
    </source>
</evidence>
<keyword evidence="4 6" id="KW-1133">Transmembrane helix</keyword>
<feature type="transmembrane region" description="Helical" evidence="6">
    <location>
        <begin position="60"/>
        <end position="78"/>
    </location>
</feature>
<proteinExistence type="inferred from homology"/>
<dbReference type="AlphaFoldDB" id="A0A1D2MPF1"/>
<dbReference type="EMBL" id="LJIJ01000735">
    <property type="protein sequence ID" value="ODM94893.1"/>
    <property type="molecule type" value="Genomic_DNA"/>
</dbReference>
<sequence length="174" mass="19968">MEISIADVWPSFQFQPEDILPFHQSATIKRTKCQSHLLIPHLDALIDLRQSNMAASIEDILLVFICLLFPPLAALLLAGFKIDLLINVILTLLGVLPGICHAFYLMVKHTEDPYWRRLQRGKKKYKGEQNNGKIKPEEAYTKTCHIDLQIFSISQVFIANFLKTVIMWKMNTDS</sequence>
<comment type="subcellular location">
    <subcellularLocation>
        <location evidence="1">Membrane</location>
    </subcellularLocation>
</comment>
<evidence type="ECO:0000313" key="7">
    <source>
        <dbReference type="EMBL" id="ODM94893.1"/>
    </source>
</evidence>
<dbReference type="OrthoDB" id="2802411at2759"/>